<dbReference type="Gene3D" id="1.20.58.80">
    <property type="entry name" value="Phosphotransferase system, lactose/cellobiose-type IIA subunit"/>
    <property type="match status" value="1"/>
</dbReference>
<evidence type="ECO:0000256" key="5">
    <source>
        <dbReference type="ARBA" id="ARBA00022840"/>
    </source>
</evidence>
<dbReference type="InterPro" id="IPR003959">
    <property type="entry name" value="ATPase_AAA_core"/>
</dbReference>
<dbReference type="CDD" id="cd21748">
    <property type="entry name" value="Kp60-NTD"/>
    <property type="match status" value="1"/>
</dbReference>
<keyword evidence="4 8" id="KW-0547">Nucleotide-binding</keyword>
<dbReference type="GO" id="GO:0005813">
    <property type="term" value="C:centrosome"/>
    <property type="evidence" value="ECO:0007669"/>
    <property type="project" value="UniProtKB-SubCell"/>
</dbReference>
<feature type="domain" description="AAA+ ATPase" evidence="10">
    <location>
        <begin position="271"/>
        <end position="410"/>
    </location>
</feature>
<feature type="compositionally biased region" description="Polar residues" evidence="9">
    <location>
        <begin position="102"/>
        <end position="111"/>
    </location>
</feature>
<dbReference type="FunFam" id="1.20.58.80:FF:000003">
    <property type="entry name" value="Katanin p60 ATPase-containing subunit A1"/>
    <property type="match status" value="1"/>
</dbReference>
<dbReference type="InterPro" id="IPR041569">
    <property type="entry name" value="AAA_lid_3"/>
</dbReference>
<dbReference type="GO" id="GO:0000922">
    <property type="term" value="C:spindle pole"/>
    <property type="evidence" value="ECO:0007669"/>
    <property type="project" value="UniProtKB-SubCell"/>
</dbReference>
<feature type="compositionally biased region" description="Basic and acidic residues" evidence="9">
    <location>
        <begin position="169"/>
        <end position="213"/>
    </location>
</feature>
<evidence type="ECO:0000256" key="7">
    <source>
        <dbReference type="ARBA" id="ARBA00023235"/>
    </source>
</evidence>
<dbReference type="GO" id="GO:0051013">
    <property type="term" value="P:microtubule severing"/>
    <property type="evidence" value="ECO:0007669"/>
    <property type="project" value="UniProtKB-UniRule"/>
</dbReference>
<dbReference type="Pfam" id="PF21126">
    <property type="entry name" value="KATNA1_MIT"/>
    <property type="match status" value="1"/>
</dbReference>
<evidence type="ECO:0000256" key="9">
    <source>
        <dbReference type="SAM" id="MobiDB-lite"/>
    </source>
</evidence>
<comment type="function">
    <text evidence="8">Catalytic subunit of a complex which severs microtubules in an ATP-dependent manner. Microtubule severing may promote rapid reorganization of cellular microtubule arrays and the release of microtubules from the centrosome following nucleation.</text>
</comment>
<dbReference type="GO" id="GO:0016887">
    <property type="term" value="F:ATP hydrolysis activity"/>
    <property type="evidence" value="ECO:0007669"/>
    <property type="project" value="InterPro"/>
</dbReference>
<evidence type="ECO:0000256" key="4">
    <source>
        <dbReference type="ARBA" id="ARBA00022741"/>
    </source>
</evidence>
<dbReference type="GO" id="GO:0008017">
    <property type="term" value="F:microtubule binding"/>
    <property type="evidence" value="ECO:0007669"/>
    <property type="project" value="UniProtKB-UniRule"/>
</dbReference>
<dbReference type="EMBL" id="OV651826">
    <property type="protein sequence ID" value="CAH1103265.1"/>
    <property type="molecule type" value="Genomic_DNA"/>
</dbReference>
<dbReference type="Pfam" id="PF00004">
    <property type="entry name" value="AAA"/>
    <property type="match status" value="1"/>
</dbReference>
<evidence type="ECO:0000256" key="1">
    <source>
        <dbReference type="ARBA" id="ARBA00004186"/>
    </source>
</evidence>
<dbReference type="HAMAP" id="MF_03023">
    <property type="entry name" value="Katanin_p60_A1"/>
    <property type="match status" value="1"/>
</dbReference>
<keyword evidence="5 8" id="KW-0067">ATP-binding</keyword>
<evidence type="ECO:0000256" key="3">
    <source>
        <dbReference type="ARBA" id="ARBA00022701"/>
    </source>
</evidence>
<comment type="subunit">
    <text evidence="8">Can homooligomerize into hexameric rings, which may be promoted by interaction with microtubules. Interacts with KATNB1, which may serve as a targeting subunit.</text>
</comment>
<protein>
    <recommendedName>
        <fullName evidence="8">Katanin p60 ATPase-containing subunit A1</fullName>
        <shortName evidence="8">Katanin p60 subunit A1</shortName>
        <ecNumber evidence="8">5.6.1.1</ecNumber>
    </recommendedName>
    <alternativeName>
        <fullName evidence="8">p60 katanin</fullName>
    </alternativeName>
</protein>
<dbReference type="FunFam" id="3.40.50.300:FF:000159">
    <property type="entry name" value="Katanin p60 ATPase-containing subunit A1"/>
    <property type="match status" value="1"/>
</dbReference>
<dbReference type="EC" id="5.6.1.1" evidence="8"/>
<dbReference type="SUPFAM" id="SSF52540">
    <property type="entry name" value="P-loop containing nucleoside triphosphate hydrolases"/>
    <property type="match status" value="1"/>
</dbReference>
<dbReference type="FunFam" id="1.10.8.60:FF:000025">
    <property type="entry name" value="Katanin p60 ATPase-containing subunit A1"/>
    <property type="match status" value="1"/>
</dbReference>
<dbReference type="GO" id="GO:0005524">
    <property type="term" value="F:ATP binding"/>
    <property type="evidence" value="ECO:0007669"/>
    <property type="project" value="UniProtKB-KW"/>
</dbReference>
<dbReference type="GO" id="GO:0005737">
    <property type="term" value="C:cytoplasm"/>
    <property type="evidence" value="ECO:0007669"/>
    <property type="project" value="UniProtKB-SubCell"/>
</dbReference>
<accession>A0A9P0GAY4</accession>
<evidence type="ECO:0000313" key="11">
    <source>
        <dbReference type="EMBL" id="CAH1103265.1"/>
    </source>
</evidence>
<comment type="activity regulation">
    <text evidence="8">ATPase activity is stimulated by microtubules, which promote homooligomerization. ATP-dependent microtubule severing is stimulated by interaction with KATNB1.</text>
</comment>
<dbReference type="Gene3D" id="1.10.8.60">
    <property type="match status" value="1"/>
</dbReference>
<reference evidence="11" key="1">
    <citation type="submission" date="2022-01" db="EMBL/GenBank/DDBJ databases">
        <authorList>
            <person name="King R."/>
        </authorList>
    </citation>
    <scope>NUCLEOTIDE SEQUENCE</scope>
</reference>
<keyword evidence="8" id="KW-0131">Cell cycle</keyword>
<evidence type="ECO:0000313" key="12">
    <source>
        <dbReference type="Proteomes" id="UP001153636"/>
    </source>
</evidence>
<dbReference type="InterPro" id="IPR028596">
    <property type="entry name" value="KATNA1"/>
</dbReference>
<dbReference type="PANTHER" id="PTHR23074:SF19">
    <property type="entry name" value="KATANIN P60 ATPASE-CONTAINING SUBUNIT A1"/>
    <property type="match status" value="1"/>
</dbReference>
<dbReference type="PROSITE" id="PS00674">
    <property type="entry name" value="AAA"/>
    <property type="match status" value="1"/>
</dbReference>
<dbReference type="InterPro" id="IPR003960">
    <property type="entry name" value="ATPase_AAA_CS"/>
</dbReference>
<keyword evidence="3 8" id="KW-0493">Microtubule</keyword>
<dbReference type="SMART" id="SM00382">
    <property type="entry name" value="AAA"/>
    <property type="match status" value="1"/>
</dbReference>
<dbReference type="GO" id="GO:0005874">
    <property type="term" value="C:microtubule"/>
    <property type="evidence" value="ECO:0007669"/>
    <property type="project" value="UniProtKB-KW"/>
</dbReference>
<keyword evidence="2 8" id="KW-0963">Cytoplasm</keyword>
<keyword evidence="6 8" id="KW-0206">Cytoskeleton</keyword>
<keyword evidence="7 8" id="KW-0413">Isomerase</keyword>
<feature type="compositionally biased region" description="Basic and acidic residues" evidence="9">
    <location>
        <begin position="91"/>
        <end position="101"/>
    </location>
</feature>
<dbReference type="Gene3D" id="3.40.50.300">
    <property type="entry name" value="P-loop containing nucleotide triphosphate hydrolases"/>
    <property type="match status" value="1"/>
</dbReference>
<keyword evidence="12" id="KW-1185">Reference proteome</keyword>
<feature type="region of interest" description="Disordered" evidence="9">
    <location>
        <begin position="91"/>
        <end position="213"/>
    </location>
</feature>
<keyword evidence="8" id="KW-0132">Cell division</keyword>
<dbReference type="CDD" id="cd19522">
    <property type="entry name" value="RecA-like_KTNA1"/>
    <property type="match status" value="1"/>
</dbReference>
<dbReference type="Proteomes" id="UP001153636">
    <property type="component" value="Chromosome 14"/>
</dbReference>
<sequence>MAVTIKEICDNVRLAREMSMLGNYESAEVYYEGCLQMITRLIMQISEPLRKNKWQQVQKKVSIEYEQVKQLKSMLQTLRIETSSEVPIGVRRRDEPVRDFSDISSLDPFSQTDPDVWPPPTPVDHSNGPKPRISNVRKLDLKKGNLSSRASSSTARKAEISRYARPNNSKREDRPTSSKSERIIDSNKPEKDKDSESGEKNDKNDADEEKKFECHGMERELADTLERDIVQKNPNIHWDDIADLLEAKRLLEEAVVLPMWMPDFFKGIRRPWKGVLMVGPPGTGKTMLAKAVATECGTTFFNVSSSTLTSKYRGESEKMVRLLFEMARFYAPSTIFIDEIDSLCSRRGSESEHEASRRVKSELLVQMDGITVNDEPGKVVMVLAATNFPWDIDEALRRRLEKRIYIPLPTMDGREALLKINLREVKLDPDINLSMIARRLDGFSGADITNVCRDASMMSMRRKICGLRPDQIKQLPKEELDLPVTMKDFEEALVKNNKSVSKEDLDKYEKWMNEFGSS</sequence>
<dbReference type="InterPro" id="IPR050304">
    <property type="entry name" value="MT-severing_AAA_ATPase"/>
</dbReference>
<proteinExistence type="inferred from homology"/>
<comment type="catalytic activity">
    <reaction evidence="8">
        <text>n ATP + n H2O + a microtubule = n ADP + n phosphate + (n+1) alpha/beta tubulin heterodimers.</text>
        <dbReference type="EC" id="5.6.1.1"/>
    </reaction>
</comment>
<dbReference type="InterPro" id="IPR048611">
    <property type="entry name" value="KATNA1_MIT"/>
</dbReference>
<dbReference type="Pfam" id="PF17862">
    <property type="entry name" value="AAA_lid_3"/>
    <property type="match status" value="1"/>
</dbReference>
<name>A0A9P0GAY4_9CUCU</name>
<dbReference type="OrthoDB" id="5334845at2759"/>
<gene>
    <name evidence="8" type="primary">KATNA1</name>
    <name evidence="11" type="ORF">PSYICH_LOCUS4519</name>
</gene>
<evidence type="ECO:0000259" key="10">
    <source>
        <dbReference type="SMART" id="SM00382"/>
    </source>
</evidence>
<evidence type="ECO:0000256" key="2">
    <source>
        <dbReference type="ARBA" id="ARBA00022490"/>
    </source>
</evidence>
<dbReference type="InterPro" id="IPR048612">
    <property type="entry name" value="KTNA1_AAA_dom"/>
</dbReference>
<comment type="similarity">
    <text evidence="8">Belongs to the AAA ATPase family. Katanin p60 subunit A1 subfamily.</text>
</comment>
<dbReference type="PANTHER" id="PTHR23074">
    <property type="entry name" value="AAA DOMAIN-CONTAINING"/>
    <property type="match status" value="1"/>
</dbReference>
<dbReference type="InterPro" id="IPR015415">
    <property type="entry name" value="Spast_Vps4_C"/>
</dbReference>
<dbReference type="InterPro" id="IPR027417">
    <property type="entry name" value="P-loop_NTPase"/>
</dbReference>
<dbReference type="InterPro" id="IPR003593">
    <property type="entry name" value="AAA+_ATPase"/>
</dbReference>
<organism evidence="11 12">
    <name type="scientific">Psylliodes chrysocephalus</name>
    <dbReference type="NCBI Taxonomy" id="3402493"/>
    <lineage>
        <taxon>Eukaryota</taxon>
        <taxon>Metazoa</taxon>
        <taxon>Ecdysozoa</taxon>
        <taxon>Arthropoda</taxon>
        <taxon>Hexapoda</taxon>
        <taxon>Insecta</taxon>
        <taxon>Pterygota</taxon>
        <taxon>Neoptera</taxon>
        <taxon>Endopterygota</taxon>
        <taxon>Coleoptera</taxon>
        <taxon>Polyphaga</taxon>
        <taxon>Cucujiformia</taxon>
        <taxon>Chrysomeloidea</taxon>
        <taxon>Chrysomelidae</taxon>
        <taxon>Galerucinae</taxon>
        <taxon>Alticini</taxon>
        <taxon>Psylliodes</taxon>
    </lineage>
</organism>
<dbReference type="GO" id="GO:0008568">
    <property type="term" value="F:microtubule severing ATPase activity"/>
    <property type="evidence" value="ECO:0007669"/>
    <property type="project" value="UniProtKB-EC"/>
</dbReference>
<evidence type="ECO:0000256" key="6">
    <source>
        <dbReference type="ARBA" id="ARBA00023212"/>
    </source>
</evidence>
<comment type="subcellular location">
    <subcellularLocation>
        <location evidence="1 8">Cytoplasm</location>
        <location evidence="1 8">Cytoskeleton</location>
        <location evidence="1 8">Spindle</location>
    </subcellularLocation>
    <subcellularLocation>
        <location evidence="8">Cytoplasm</location>
    </subcellularLocation>
    <subcellularLocation>
        <location evidence="8">Cytoplasm</location>
        <location evidence="8">Cytoskeleton</location>
        <location evidence="8">Microtubule organizing center</location>
        <location evidence="8">Centrosome</location>
    </subcellularLocation>
    <subcellularLocation>
        <location evidence="8">Cytoplasm</location>
        <location evidence="8">Cytoskeleton</location>
        <location evidence="8">Spindle pole</location>
    </subcellularLocation>
    <text evidence="8">Predominantly cytoplasmic. Also localized to the interphase centrosome and the mitotic spindle poles. Enhanced recruitment to the mitotic spindle poles requires microtubules and interaction with KATNB1.</text>
</comment>
<feature type="binding site" evidence="8">
    <location>
        <begin position="279"/>
        <end position="286"/>
    </location>
    <ligand>
        <name>ATP</name>
        <dbReference type="ChEBI" id="CHEBI:30616"/>
    </ligand>
</feature>
<dbReference type="GO" id="GO:0051301">
    <property type="term" value="P:cell division"/>
    <property type="evidence" value="ECO:0007669"/>
    <property type="project" value="UniProtKB-KW"/>
</dbReference>
<dbReference type="AlphaFoldDB" id="A0A9P0GAY4"/>
<dbReference type="Pfam" id="PF09336">
    <property type="entry name" value="Vps4_C"/>
    <property type="match status" value="1"/>
</dbReference>
<keyword evidence="8" id="KW-0498">Mitosis</keyword>
<evidence type="ECO:0000256" key="8">
    <source>
        <dbReference type="HAMAP-Rule" id="MF_03023"/>
    </source>
</evidence>